<keyword evidence="2" id="KW-1185">Reference proteome</keyword>
<sequence>VSCISNQVTICSRASMAKQSCLMSPSLSHHLGHVDAAFRMHYKNSIAHYHMFFFLDNKVFSYYRHKPEDGYPKDISEVLPGIPDHLDAAVECPKPECDDDSVIFFKGDIYHYDVITKAVDEKEFKTMPNCTSAFCFMEHYYCFHGHVFSMFDPKRCSKFSEESDHVERERCSRVHLNAATSDFAGNYESYTLEQHDDQLYLYKAGEPHTHLNVYPKPVKGELGIIDAAFVCEPRPTAHIIKGHDMYAVELRASPRVASGVGPLMLFKKVDAAFCGADGVKVIVGNHFYLFNNAIRLLTAKALHEQHKVFMKLFGCDH</sequence>
<organism evidence="1 2">
    <name type="scientific">Nibea albiflora</name>
    <name type="common">Yellow drum</name>
    <name type="synonym">Corvina albiflora</name>
    <dbReference type="NCBI Taxonomy" id="240163"/>
    <lineage>
        <taxon>Eukaryota</taxon>
        <taxon>Metazoa</taxon>
        <taxon>Chordata</taxon>
        <taxon>Craniata</taxon>
        <taxon>Vertebrata</taxon>
        <taxon>Euteleostomi</taxon>
        <taxon>Actinopterygii</taxon>
        <taxon>Neopterygii</taxon>
        <taxon>Teleostei</taxon>
        <taxon>Neoteleostei</taxon>
        <taxon>Acanthomorphata</taxon>
        <taxon>Eupercaria</taxon>
        <taxon>Sciaenidae</taxon>
        <taxon>Nibea</taxon>
    </lineage>
</organism>
<comment type="caution">
    <text evidence="1">The sequence shown here is derived from an EMBL/GenBank/DDBJ whole genome shotgun (WGS) entry which is preliminary data.</text>
</comment>
<dbReference type="EMBL" id="CM024796">
    <property type="protein sequence ID" value="KAG8000914.1"/>
    <property type="molecule type" value="Genomic_DNA"/>
</dbReference>
<protein>
    <submittedName>
        <fullName evidence="1">Hemopexin</fullName>
    </submittedName>
</protein>
<name>A0ACB7EFD1_NIBAL</name>
<evidence type="ECO:0000313" key="1">
    <source>
        <dbReference type="EMBL" id="KAG8000914.1"/>
    </source>
</evidence>
<feature type="non-terminal residue" evidence="1">
    <location>
        <position position="1"/>
    </location>
</feature>
<gene>
    <name evidence="1" type="primary">HPX.2</name>
    <name evidence="1" type="ORF">GBF38_018206</name>
</gene>
<dbReference type="Proteomes" id="UP000805704">
    <property type="component" value="Chromosome 8"/>
</dbReference>
<accession>A0ACB7EFD1</accession>
<proteinExistence type="predicted"/>
<evidence type="ECO:0000313" key="2">
    <source>
        <dbReference type="Proteomes" id="UP000805704"/>
    </source>
</evidence>
<reference evidence="1" key="1">
    <citation type="submission" date="2020-04" db="EMBL/GenBank/DDBJ databases">
        <title>A chromosome-scale assembly and high-density genetic map of the yellow drum (Nibea albiflora) genome.</title>
        <authorList>
            <person name="Xu D."/>
            <person name="Zhang W."/>
            <person name="Chen R."/>
            <person name="Tan P."/>
            <person name="Wang L."/>
            <person name="Song H."/>
            <person name="Tian L."/>
            <person name="Zhu Q."/>
            <person name="Wang B."/>
        </authorList>
    </citation>
    <scope>NUCLEOTIDE SEQUENCE</scope>
    <source>
        <strain evidence="1">ZJHYS-2018</strain>
    </source>
</reference>